<name>A0ABY5VG38_9FIRM</name>
<evidence type="ECO:0000256" key="5">
    <source>
        <dbReference type="SAM" id="SignalP"/>
    </source>
</evidence>
<dbReference type="Pfam" id="PF00497">
    <property type="entry name" value="SBP_bac_3"/>
    <property type="match status" value="2"/>
</dbReference>
<dbReference type="PROSITE" id="PS01039">
    <property type="entry name" value="SBP_BACTERIAL_3"/>
    <property type="match status" value="1"/>
</dbReference>
<dbReference type="RefSeq" id="WP_028528867.1">
    <property type="nucleotide sequence ID" value="NZ_CABLBR010000016.1"/>
</dbReference>
<dbReference type="Proteomes" id="UP001060164">
    <property type="component" value="Chromosome"/>
</dbReference>
<evidence type="ECO:0000256" key="3">
    <source>
        <dbReference type="ARBA" id="ARBA00022729"/>
    </source>
</evidence>
<evidence type="ECO:0000313" key="8">
    <source>
        <dbReference type="Proteomes" id="UP001060164"/>
    </source>
</evidence>
<feature type="domain" description="Solute-binding protein family 3/N-terminal" evidence="6">
    <location>
        <begin position="3"/>
        <end position="153"/>
    </location>
</feature>
<accession>A0ABY5VG38</accession>
<evidence type="ECO:0000256" key="4">
    <source>
        <dbReference type="RuleBase" id="RU003744"/>
    </source>
</evidence>
<evidence type="ECO:0000256" key="2">
    <source>
        <dbReference type="ARBA" id="ARBA00010333"/>
    </source>
</evidence>
<dbReference type="SMART" id="SM00062">
    <property type="entry name" value="PBPb"/>
    <property type="match status" value="1"/>
</dbReference>
<keyword evidence="8" id="KW-1185">Reference proteome</keyword>
<dbReference type="PROSITE" id="PS51257">
    <property type="entry name" value="PROKAR_LIPOPROTEIN"/>
    <property type="match status" value="1"/>
</dbReference>
<evidence type="ECO:0000256" key="1">
    <source>
        <dbReference type="ARBA" id="ARBA00004196"/>
    </source>
</evidence>
<evidence type="ECO:0000313" key="7">
    <source>
        <dbReference type="EMBL" id="UWP59203.1"/>
    </source>
</evidence>
<feature type="chain" id="PRO_5046407790" evidence="5">
    <location>
        <begin position="19"/>
        <end position="264"/>
    </location>
</feature>
<dbReference type="PANTHER" id="PTHR35936">
    <property type="entry name" value="MEMBRANE-BOUND LYTIC MUREIN TRANSGLYCOSYLASE F"/>
    <property type="match status" value="1"/>
</dbReference>
<dbReference type="PANTHER" id="PTHR35936:SF17">
    <property type="entry name" value="ARGININE-BINDING EXTRACELLULAR PROTEIN ARTP"/>
    <property type="match status" value="1"/>
</dbReference>
<keyword evidence="3 5" id="KW-0732">Signal</keyword>
<comment type="subcellular location">
    <subcellularLocation>
        <location evidence="1">Cell envelope</location>
    </subcellularLocation>
</comment>
<sequence>MKKILVLALTAVMAFSLAACGGSKKENTVNSVDDLAGKKIGVQLGTTGDIYASDFAEENEGTQVERFSKGMDAVQSVKQGKLDCVIIDAQPAKAFVEKNDDLKILDDPFELEEYAIALKKDNTELKDKINAALAELKEDGTLDSIASNYIGDDTKGKSPYESPADTDRSNGKLVMATNAAFEPYEYYENNTIVGLDVDMAQAIADKLGMELKVEDMEFDSIITAVQSGKADIGVAGMTVTEDRLKNVDFTDSYTTATQVIIVRK</sequence>
<dbReference type="InterPro" id="IPR018313">
    <property type="entry name" value="SBP_3_CS"/>
</dbReference>
<dbReference type="InterPro" id="IPR015168">
    <property type="entry name" value="SsuA/THI5"/>
</dbReference>
<dbReference type="SUPFAM" id="SSF53850">
    <property type="entry name" value="Periplasmic binding protein-like II"/>
    <property type="match status" value="2"/>
</dbReference>
<gene>
    <name evidence="7" type="ORF">NQ502_17845</name>
</gene>
<proteinExistence type="inferred from homology"/>
<comment type="similarity">
    <text evidence="2 4">Belongs to the bacterial solute-binding protein 3 family.</text>
</comment>
<dbReference type="EMBL" id="CP102290">
    <property type="protein sequence ID" value="UWP59203.1"/>
    <property type="molecule type" value="Genomic_DNA"/>
</dbReference>
<feature type="signal peptide" evidence="5">
    <location>
        <begin position="1"/>
        <end position="18"/>
    </location>
</feature>
<evidence type="ECO:0000259" key="6">
    <source>
        <dbReference type="SMART" id="SM00062"/>
    </source>
</evidence>
<dbReference type="Pfam" id="PF09084">
    <property type="entry name" value="NMT1"/>
    <property type="match status" value="1"/>
</dbReference>
<organism evidence="7 8">
    <name type="scientific">Ruminococcus gauvreauii</name>
    <dbReference type="NCBI Taxonomy" id="438033"/>
    <lineage>
        <taxon>Bacteria</taxon>
        <taxon>Bacillati</taxon>
        <taxon>Bacillota</taxon>
        <taxon>Clostridia</taxon>
        <taxon>Eubacteriales</taxon>
        <taxon>Oscillospiraceae</taxon>
        <taxon>Ruminococcus</taxon>
    </lineage>
</organism>
<dbReference type="InterPro" id="IPR001638">
    <property type="entry name" value="Solute-binding_3/MltF_N"/>
</dbReference>
<reference evidence="7" key="1">
    <citation type="journal article" date="2022" name="Cell">
        <title>Design, construction, and in vivo augmentation of a complex gut microbiome.</title>
        <authorList>
            <person name="Cheng A.G."/>
            <person name="Ho P.Y."/>
            <person name="Aranda-Diaz A."/>
            <person name="Jain S."/>
            <person name="Yu F.B."/>
            <person name="Meng X."/>
            <person name="Wang M."/>
            <person name="Iakiviak M."/>
            <person name="Nagashima K."/>
            <person name="Zhao A."/>
            <person name="Murugkar P."/>
            <person name="Patil A."/>
            <person name="Atabakhsh K."/>
            <person name="Weakley A."/>
            <person name="Yan J."/>
            <person name="Brumbaugh A.R."/>
            <person name="Higginbottom S."/>
            <person name="Dimas A."/>
            <person name="Shiver A.L."/>
            <person name="Deutschbauer A."/>
            <person name="Neff N."/>
            <person name="Sonnenburg J.L."/>
            <person name="Huang K.C."/>
            <person name="Fischbach M.A."/>
        </authorList>
    </citation>
    <scope>NUCLEOTIDE SEQUENCE</scope>
    <source>
        <strain evidence="7">DSM 19829</strain>
    </source>
</reference>
<dbReference type="Gene3D" id="3.40.190.10">
    <property type="entry name" value="Periplasmic binding protein-like II"/>
    <property type="match status" value="3"/>
</dbReference>
<protein>
    <submittedName>
        <fullName evidence="7">Transporter substrate-binding domain-containing protein</fullName>
    </submittedName>
</protein>